<dbReference type="AlphaFoldDB" id="A0A4C1Y4Z2"/>
<keyword evidence="3" id="KW-1185">Reference proteome</keyword>
<proteinExistence type="predicted"/>
<dbReference type="Proteomes" id="UP000299102">
    <property type="component" value="Unassembled WGS sequence"/>
</dbReference>
<dbReference type="EMBL" id="BGZK01001041">
    <property type="protein sequence ID" value="GBP69455.1"/>
    <property type="molecule type" value="Genomic_DNA"/>
</dbReference>
<name>A0A4C1Y4Z2_EUMVA</name>
<feature type="region of interest" description="Disordered" evidence="1">
    <location>
        <begin position="1"/>
        <end position="29"/>
    </location>
</feature>
<evidence type="ECO:0000313" key="3">
    <source>
        <dbReference type="Proteomes" id="UP000299102"/>
    </source>
</evidence>
<dbReference type="OrthoDB" id="10017160at2759"/>
<organism evidence="2 3">
    <name type="scientific">Eumeta variegata</name>
    <name type="common">Bagworm moth</name>
    <name type="synonym">Eumeta japonica</name>
    <dbReference type="NCBI Taxonomy" id="151549"/>
    <lineage>
        <taxon>Eukaryota</taxon>
        <taxon>Metazoa</taxon>
        <taxon>Ecdysozoa</taxon>
        <taxon>Arthropoda</taxon>
        <taxon>Hexapoda</taxon>
        <taxon>Insecta</taxon>
        <taxon>Pterygota</taxon>
        <taxon>Neoptera</taxon>
        <taxon>Endopterygota</taxon>
        <taxon>Lepidoptera</taxon>
        <taxon>Glossata</taxon>
        <taxon>Ditrysia</taxon>
        <taxon>Tineoidea</taxon>
        <taxon>Psychidae</taxon>
        <taxon>Oiketicinae</taxon>
        <taxon>Eumeta</taxon>
    </lineage>
</organism>
<gene>
    <name evidence="2" type="ORF">EVAR_48812_1</name>
</gene>
<accession>A0A4C1Y4Z2</accession>
<evidence type="ECO:0008006" key="4">
    <source>
        <dbReference type="Google" id="ProtNLM"/>
    </source>
</evidence>
<protein>
    <recommendedName>
        <fullName evidence="4">Mos1 transposase HTH domain-containing protein</fullName>
    </recommendedName>
</protein>
<sequence length="249" mass="27621">MRKARVRSPSASFPGGKSVQCPPTDSNDVPDGAILSGPRGIPTLRPLRCPAQDVTLPDVLPRRTLGPFRRSTPRSVSDGILAVTSDVLDTPDSQVCKFNIYLLPHCTLRVCEKYTLRRVFVSVVRGGGRQGIWVSDSIHFGPEDSGFELIKIIKSDYLCLREQVKLSVADIDIATATRVVNSHDPHRVSVGGLRPKATYNWFAEFKRGRVNLTEEFIHGSPSTAVDNKAIDAVHLTIETDRRVTYQWRS</sequence>
<evidence type="ECO:0000313" key="2">
    <source>
        <dbReference type="EMBL" id="GBP69455.1"/>
    </source>
</evidence>
<comment type="caution">
    <text evidence="2">The sequence shown here is derived from an EMBL/GenBank/DDBJ whole genome shotgun (WGS) entry which is preliminary data.</text>
</comment>
<evidence type="ECO:0000256" key="1">
    <source>
        <dbReference type="SAM" id="MobiDB-lite"/>
    </source>
</evidence>
<reference evidence="2 3" key="1">
    <citation type="journal article" date="2019" name="Commun. Biol.">
        <title>The bagworm genome reveals a unique fibroin gene that provides high tensile strength.</title>
        <authorList>
            <person name="Kono N."/>
            <person name="Nakamura H."/>
            <person name="Ohtoshi R."/>
            <person name="Tomita M."/>
            <person name="Numata K."/>
            <person name="Arakawa K."/>
        </authorList>
    </citation>
    <scope>NUCLEOTIDE SEQUENCE [LARGE SCALE GENOMIC DNA]</scope>
</reference>